<dbReference type="PANTHER" id="PTHR44196:SF1">
    <property type="entry name" value="DEHYDROGENASE_REDUCTASE SDR FAMILY MEMBER 7B"/>
    <property type="match status" value="1"/>
</dbReference>
<keyword evidence="2" id="KW-0560">Oxidoreductase</keyword>
<keyword evidence="3" id="KW-0472">Membrane</keyword>
<dbReference type="Proteomes" id="UP000315095">
    <property type="component" value="Unassembled WGS sequence"/>
</dbReference>
<dbReference type="GO" id="GO:0016491">
    <property type="term" value="F:oxidoreductase activity"/>
    <property type="evidence" value="ECO:0007669"/>
    <property type="project" value="UniProtKB-KW"/>
</dbReference>
<accession>A0A4P5NZM3</accession>
<dbReference type="RefSeq" id="WP_141261175.1">
    <property type="nucleotide sequence ID" value="NZ_BDLU01000037.1"/>
</dbReference>
<dbReference type="Gene3D" id="3.40.50.720">
    <property type="entry name" value="NAD(P)-binding Rossmann-like Domain"/>
    <property type="match status" value="1"/>
</dbReference>
<evidence type="ECO:0000256" key="3">
    <source>
        <dbReference type="SAM" id="Phobius"/>
    </source>
</evidence>
<feature type="transmembrane region" description="Helical" evidence="3">
    <location>
        <begin position="306"/>
        <end position="323"/>
    </location>
</feature>
<keyword evidence="3" id="KW-0812">Transmembrane</keyword>
<keyword evidence="5" id="KW-1185">Reference proteome</keyword>
<reference evidence="5" key="1">
    <citation type="submission" date="2017-01" db="EMBL/GenBank/DDBJ databases">
        <title>Komagataeibacter sp. MSKU9 whole genome sequencing project.</title>
        <authorList>
            <person name="Matsutani M."/>
            <person name="Naloka K."/>
            <person name="Theeragool G."/>
            <person name="Yakushi T."/>
            <person name="Matsushita K."/>
        </authorList>
    </citation>
    <scope>NUCLEOTIDE SEQUENCE [LARGE SCALE GENOMIC DNA]</scope>
    <source>
        <strain evidence="5">MSKU9</strain>
    </source>
</reference>
<gene>
    <name evidence="4" type="ORF">MSKU9_1853</name>
</gene>
<proteinExistence type="inferred from homology"/>
<dbReference type="EMBL" id="BDLU01000037">
    <property type="protein sequence ID" value="GCE83712.1"/>
    <property type="molecule type" value="Genomic_DNA"/>
</dbReference>
<dbReference type="Pfam" id="PF00106">
    <property type="entry name" value="adh_short"/>
    <property type="match status" value="1"/>
</dbReference>
<name>A0A4V0WMH7_9PROT</name>
<sequence length="334" mass="36104">MPQQVAVITGAGAGIGRATARTLGRAGCDVALLGRNRDRLNDAAAELRELNVRTHIVCVDVANAKAVEQAAEEIEETLGAITLWINCAGASVTGQVAALDADEIRRATEVTYLGTVNGTRSALARMRRRGHGTIVNLDRLASLRPPPLQAVENGARAAVRAFSESIRPEILHDGDRIHIALVHLPSINTPRFSWTRNHTGKRLKPMGPVYEPEIAAEAICRAAFGRERDIWVGLSGVRNWALATFLPGLSDRWLSGRGYAKQMEKTPVAGNEPDDLYETVPGAYAAHGRFDMITRKGMPLLLTSRHAQLATVTGLMGIVLLALRRRRGQGTPGK</sequence>
<keyword evidence="3" id="KW-1133">Transmembrane helix</keyword>
<dbReference type="InterPro" id="IPR002347">
    <property type="entry name" value="SDR_fam"/>
</dbReference>
<dbReference type="PANTHER" id="PTHR44196">
    <property type="entry name" value="DEHYDROGENASE/REDUCTASE SDR FAMILY MEMBER 7B"/>
    <property type="match status" value="1"/>
</dbReference>
<dbReference type="AlphaFoldDB" id="A0A4V0WMH7"/>
<comment type="similarity">
    <text evidence="1">Belongs to the short-chain dehydrogenases/reductases (SDR) family.</text>
</comment>
<evidence type="ECO:0000313" key="5">
    <source>
        <dbReference type="Proteomes" id="UP000315095"/>
    </source>
</evidence>
<evidence type="ECO:0000313" key="4">
    <source>
        <dbReference type="EMBL" id="GCE83712.1"/>
    </source>
</evidence>
<protein>
    <submittedName>
        <fullName evidence="4">Oxidoreductase</fullName>
    </submittedName>
</protein>
<dbReference type="SUPFAM" id="SSF51735">
    <property type="entry name" value="NAD(P)-binding Rossmann-fold domains"/>
    <property type="match status" value="1"/>
</dbReference>
<organism evidence="4 5">
    <name type="scientific">Komagataeibacter diospyri</name>
    <dbReference type="NCBI Taxonomy" id="1932662"/>
    <lineage>
        <taxon>Bacteria</taxon>
        <taxon>Pseudomonadati</taxon>
        <taxon>Pseudomonadota</taxon>
        <taxon>Alphaproteobacteria</taxon>
        <taxon>Acetobacterales</taxon>
        <taxon>Acetobacteraceae</taxon>
        <taxon>Komagataeibacter</taxon>
    </lineage>
</organism>
<accession>A0A4V0WMH7</accession>
<evidence type="ECO:0000256" key="2">
    <source>
        <dbReference type="ARBA" id="ARBA00023002"/>
    </source>
</evidence>
<dbReference type="OrthoDB" id="9781689at2"/>
<dbReference type="InterPro" id="IPR036291">
    <property type="entry name" value="NAD(P)-bd_dom_sf"/>
</dbReference>
<dbReference type="GO" id="GO:0016020">
    <property type="term" value="C:membrane"/>
    <property type="evidence" value="ECO:0007669"/>
    <property type="project" value="TreeGrafter"/>
</dbReference>
<dbReference type="NCBIfam" id="NF005495">
    <property type="entry name" value="PRK07109.1"/>
    <property type="match status" value="1"/>
</dbReference>
<comment type="caution">
    <text evidence="4">The sequence shown here is derived from an EMBL/GenBank/DDBJ whole genome shotgun (WGS) entry which is preliminary data.</text>
</comment>
<evidence type="ECO:0000256" key="1">
    <source>
        <dbReference type="ARBA" id="ARBA00006484"/>
    </source>
</evidence>
<dbReference type="PRINTS" id="PR00081">
    <property type="entry name" value="GDHRDH"/>
</dbReference>